<dbReference type="GO" id="GO:0030244">
    <property type="term" value="P:cellulose biosynthetic process"/>
    <property type="evidence" value="ECO:0007669"/>
    <property type="project" value="InterPro"/>
</dbReference>
<dbReference type="PANTHER" id="PTHR46701:SF7">
    <property type="entry name" value="GLYCOSYLTRANSFERASE-LIKE KOBITO 1"/>
    <property type="match status" value="1"/>
</dbReference>
<reference evidence="3" key="1">
    <citation type="journal article" date="2015" name="PLoS Genet.">
        <title>Genome Sequence and Transcriptome Analyses of Chrysochromulina tobin: Metabolic Tools for Enhanced Algal Fitness in the Prominent Order Prymnesiales (Haptophyceae).</title>
        <authorList>
            <person name="Hovde B.T."/>
            <person name="Deodato C.R."/>
            <person name="Hunsperger H.M."/>
            <person name="Ryken S.A."/>
            <person name="Yost W."/>
            <person name="Jha R.K."/>
            <person name="Patterson J."/>
            <person name="Monnat R.J. Jr."/>
            <person name="Barlow S.B."/>
            <person name="Starkenburg S.R."/>
            <person name="Cattolico R.A."/>
        </authorList>
    </citation>
    <scope>NUCLEOTIDE SEQUENCE</scope>
    <source>
        <strain evidence="3">CCMP291</strain>
    </source>
</reference>
<evidence type="ECO:0008006" key="4">
    <source>
        <dbReference type="Google" id="ProtNLM"/>
    </source>
</evidence>
<name>A0A0M0JEV2_9EUKA</name>
<dbReference type="Pfam" id="PF13704">
    <property type="entry name" value="Glyco_tranf_2_4"/>
    <property type="match status" value="1"/>
</dbReference>
<feature type="region of interest" description="Disordered" evidence="1">
    <location>
        <begin position="445"/>
        <end position="464"/>
    </location>
</feature>
<evidence type="ECO:0000313" key="3">
    <source>
        <dbReference type="Proteomes" id="UP000037460"/>
    </source>
</evidence>
<feature type="compositionally biased region" description="Basic and acidic residues" evidence="1">
    <location>
        <begin position="451"/>
        <end position="464"/>
    </location>
</feature>
<dbReference type="EMBL" id="JWZX01003055">
    <property type="protein sequence ID" value="KOO24773.1"/>
    <property type="molecule type" value="Genomic_DNA"/>
</dbReference>
<dbReference type="Proteomes" id="UP000037460">
    <property type="component" value="Unassembled WGS sequence"/>
</dbReference>
<sequence>MSFCCSASRRPSCCRCEWRHRRGPTSKAAVAAEHASVPLLITANPPEAAPGPRRAAVVCTMAFNGSSLDSFICYYLHVGFSRLYLYLDDPNDASVGVARRYPTDRVTVRVRDAAFECEWEGLPSWSRLRLYAATEVQARQMLNCEHAIARCREQGDEWLLHVDSDELLHLPGTESGMSGAGGTGGGALQRHLAELERLGAILFTYRNLEAVPEALECVDPYRARLSVSLFMQHRRCHRLVEVSLFKQHPGQLDEHHPAVAAAMRYWSEAPEAGGELFRFYANGKSIVRVHEAIREAGSVHEWNLPSKHVAATAAMTNNRQLRHSHYVYHQLMRYEEAGGAVLLHFAVCSFETFWRKRWAQLGYASPNHRFRGGGSGLEQRANALALAARREEAHAFYRRSMMIVDEREKQRQLEAGVCVRLGVPELIELARREFLPRTVERADVPSSAAPLEREARAHDDANPSLRREASSWAWLDASAAAAVESTVRQVRAAALAAVADDRTMGLLAEQALVEATRLTHAMASEAIAMARSATGARALVERLGAVNLPTPVRLPSIN</sequence>
<dbReference type="AlphaFoldDB" id="A0A0M0JEV2"/>
<keyword evidence="3" id="KW-1185">Reference proteome</keyword>
<comment type="caution">
    <text evidence="2">The sequence shown here is derived from an EMBL/GenBank/DDBJ whole genome shotgun (WGS) entry which is preliminary data.</text>
</comment>
<protein>
    <recommendedName>
        <fullName evidence="4">Glycosyltransferase family 92 protein</fullName>
    </recommendedName>
</protein>
<dbReference type="OrthoDB" id="433309at2759"/>
<accession>A0A0M0JEV2</accession>
<dbReference type="InterPro" id="IPR044224">
    <property type="entry name" value="KOBITO1-like"/>
</dbReference>
<evidence type="ECO:0000313" key="2">
    <source>
        <dbReference type="EMBL" id="KOO24773.1"/>
    </source>
</evidence>
<feature type="non-terminal residue" evidence="2">
    <location>
        <position position="558"/>
    </location>
</feature>
<dbReference type="GO" id="GO:0009737">
    <property type="term" value="P:response to abscisic acid"/>
    <property type="evidence" value="ECO:0007669"/>
    <property type="project" value="InterPro"/>
</dbReference>
<proteinExistence type="predicted"/>
<organism evidence="2 3">
    <name type="scientific">Chrysochromulina tobinii</name>
    <dbReference type="NCBI Taxonomy" id="1460289"/>
    <lineage>
        <taxon>Eukaryota</taxon>
        <taxon>Haptista</taxon>
        <taxon>Haptophyta</taxon>
        <taxon>Prymnesiophyceae</taxon>
        <taxon>Prymnesiales</taxon>
        <taxon>Chrysochromulinaceae</taxon>
        <taxon>Chrysochromulina</taxon>
    </lineage>
</organism>
<gene>
    <name evidence="2" type="ORF">Ctob_003853</name>
</gene>
<dbReference type="PANTHER" id="PTHR46701">
    <property type="entry name" value="GLYCOSYLTRANSFERASE-LIKE KOBITO 1"/>
    <property type="match status" value="1"/>
</dbReference>
<evidence type="ECO:0000256" key="1">
    <source>
        <dbReference type="SAM" id="MobiDB-lite"/>
    </source>
</evidence>